<comment type="caution">
    <text evidence="1">The sequence shown here is derived from an EMBL/GenBank/DDBJ whole genome shotgun (WGS) entry which is preliminary data.</text>
</comment>
<name>A0A252AB84_9PROT</name>
<accession>A0A252AB84</accession>
<sequence length="73" mass="7923">MFVAFAFTMCWLFGGSGAFGEHRTGFPDQGLLGAIKWFPRNMARGISGQSDRDGCLIIHETGNIPFIWGGAQA</sequence>
<dbReference type="EMBL" id="JOMM01000013">
    <property type="protein sequence ID" value="OUI86846.1"/>
    <property type="molecule type" value="Genomic_DNA"/>
</dbReference>
<protein>
    <submittedName>
        <fullName evidence="1">Uncharacterized protein</fullName>
    </submittedName>
</protein>
<evidence type="ECO:0000313" key="2">
    <source>
        <dbReference type="Proteomes" id="UP000194565"/>
    </source>
</evidence>
<gene>
    <name evidence="1" type="ORF">HC62_01965</name>
</gene>
<dbReference type="Proteomes" id="UP000194565">
    <property type="component" value="Unassembled WGS sequence"/>
</dbReference>
<organism evidence="1 2">
    <name type="scientific">Acetobacter tropicalis</name>
    <dbReference type="NCBI Taxonomy" id="104102"/>
    <lineage>
        <taxon>Bacteria</taxon>
        <taxon>Pseudomonadati</taxon>
        <taxon>Pseudomonadota</taxon>
        <taxon>Alphaproteobacteria</taxon>
        <taxon>Acetobacterales</taxon>
        <taxon>Acetobacteraceae</taxon>
        <taxon>Acetobacter</taxon>
    </lineage>
</organism>
<proteinExistence type="predicted"/>
<dbReference type="AlphaFoldDB" id="A0A252AB84"/>
<reference evidence="1 2" key="1">
    <citation type="submission" date="2014-06" db="EMBL/GenBank/DDBJ databases">
        <authorList>
            <person name="Ju J."/>
            <person name="Zhang J."/>
        </authorList>
    </citation>
    <scope>NUCLEOTIDE SEQUENCE [LARGE SCALE GENOMIC DNA]</scope>
    <source>
        <strain evidence="1">DmW_042</strain>
    </source>
</reference>
<evidence type="ECO:0000313" key="1">
    <source>
        <dbReference type="EMBL" id="OUI86846.1"/>
    </source>
</evidence>